<proteinExistence type="predicted"/>
<accession>A0A9Q0IBS4</accession>
<organism evidence="1 2">
    <name type="scientific">Muraenolepis orangiensis</name>
    <name type="common">Patagonian moray cod</name>
    <dbReference type="NCBI Taxonomy" id="630683"/>
    <lineage>
        <taxon>Eukaryota</taxon>
        <taxon>Metazoa</taxon>
        <taxon>Chordata</taxon>
        <taxon>Craniata</taxon>
        <taxon>Vertebrata</taxon>
        <taxon>Euteleostomi</taxon>
        <taxon>Actinopterygii</taxon>
        <taxon>Neopterygii</taxon>
        <taxon>Teleostei</taxon>
        <taxon>Neoteleostei</taxon>
        <taxon>Acanthomorphata</taxon>
        <taxon>Zeiogadaria</taxon>
        <taxon>Gadariae</taxon>
        <taxon>Gadiformes</taxon>
        <taxon>Muraenolepidoidei</taxon>
        <taxon>Muraenolepididae</taxon>
        <taxon>Muraenolepis</taxon>
    </lineage>
</organism>
<evidence type="ECO:0000313" key="2">
    <source>
        <dbReference type="Proteomes" id="UP001148018"/>
    </source>
</evidence>
<gene>
    <name evidence="1" type="ORF">NHX12_007667</name>
</gene>
<feature type="non-terminal residue" evidence="1">
    <location>
        <position position="50"/>
    </location>
</feature>
<feature type="non-terminal residue" evidence="1">
    <location>
        <position position="1"/>
    </location>
</feature>
<evidence type="ECO:0000313" key="1">
    <source>
        <dbReference type="EMBL" id="KAJ3592540.1"/>
    </source>
</evidence>
<dbReference type="EMBL" id="JANIIK010000113">
    <property type="protein sequence ID" value="KAJ3592540.1"/>
    <property type="molecule type" value="Genomic_DNA"/>
</dbReference>
<dbReference type="OrthoDB" id="8857281at2759"/>
<name>A0A9Q0IBS4_9TELE</name>
<comment type="caution">
    <text evidence="1">The sequence shown here is derived from an EMBL/GenBank/DDBJ whole genome shotgun (WGS) entry which is preliminary data.</text>
</comment>
<keyword evidence="2" id="KW-1185">Reference proteome</keyword>
<reference evidence="1" key="1">
    <citation type="submission" date="2022-07" db="EMBL/GenBank/DDBJ databases">
        <title>Chromosome-level genome of Muraenolepis orangiensis.</title>
        <authorList>
            <person name="Kim J."/>
        </authorList>
    </citation>
    <scope>NUCLEOTIDE SEQUENCE</scope>
    <source>
        <strain evidence="1">KU_S4_2022</strain>
        <tissue evidence="1">Muscle</tissue>
    </source>
</reference>
<dbReference type="Proteomes" id="UP001148018">
    <property type="component" value="Unassembled WGS sequence"/>
</dbReference>
<sequence length="50" mass="5598">QQSTNPPPRQPGPEEMSTHALYLEDLTLVDLSEKIASLYNLTPLQITAIY</sequence>
<protein>
    <submittedName>
        <fullName evidence="1">Uncharacterized protein</fullName>
    </submittedName>
</protein>
<dbReference type="AlphaFoldDB" id="A0A9Q0IBS4"/>